<evidence type="ECO:0000313" key="3">
    <source>
        <dbReference type="Proteomes" id="UP000295388"/>
    </source>
</evidence>
<name>A0A4R6K5J1_9ACTN</name>
<accession>A0A4R6K5J1</accession>
<evidence type="ECO:0000256" key="1">
    <source>
        <dbReference type="SAM" id="Phobius"/>
    </source>
</evidence>
<dbReference type="AlphaFoldDB" id="A0A4R6K5J1"/>
<reference evidence="2 3" key="1">
    <citation type="submission" date="2019-03" db="EMBL/GenBank/DDBJ databases">
        <title>Genomic Encyclopedia of Type Strains, Phase III (KMG-III): the genomes of soil and plant-associated and newly described type strains.</title>
        <authorList>
            <person name="Whitman W."/>
        </authorList>
    </citation>
    <scope>NUCLEOTIDE SEQUENCE [LARGE SCALE GENOMIC DNA]</scope>
    <source>
        <strain evidence="2 3">VKM Ac-2527</strain>
    </source>
</reference>
<feature type="transmembrane region" description="Helical" evidence="1">
    <location>
        <begin position="6"/>
        <end position="24"/>
    </location>
</feature>
<keyword evidence="1" id="KW-0472">Membrane</keyword>
<feature type="transmembrane region" description="Helical" evidence="1">
    <location>
        <begin position="150"/>
        <end position="169"/>
    </location>
</feature>
<comment type="caution">
    <text evidence="2">The sequence shown here is derived from an EMBL/GenBank/DDBJ whole genome shotgun (WGS) entry which is preliminary data.</text>
</comment>
<dbReference type="EMBL" id="SNWQ01000015">
    <property type="protein sequence ID" value="TDO44532.1"/>
    <property type="molecule type" value="Genomic_DNA"/>
</dbReference>
<keyword evidence="3" id="KW-1185">Reference proteome</keyword>
<feature type="transmembrane region" description="Helical" evidence="1">
    <location>
        <begin position="118"/>
        <end position="138"/>
    </location>
</feature>
<dbReference type="Proteomes" id="UP000295388">
    <property type="component" value="Unassembled WGS sequence"/>
</dbReference>
<proteinExistence type="predicted"/>
<sequence>MDVAVLLVFSTFFTGLVVLTTTRNGRVRAFVRRPRLFQLAVIAAAAVTVPVDLYAVLYGTVGPQGAALGDVADRLLLLNVAASCGVAALHESLRGHPLSPTAAPDEASEYEQPVRMGVLGWTGPLIALVAVTAVVGLGSRGNGPGLGNVGSVWAVYSLLICVISAYALLRRRVKRPVRDGA</sequence>
<protein>
    <submittedName>
        <fullName evidence="2">Uncharacterized protein</fullName>
    </submittedName>
</protein>
<dbReference type="OrthoDB" id="3827952at2"/>
<dbReference type="RefSeq" id="WP_133803085.1">
    <property type="nucleotide sequence ID" value="NZ_SNWQ01000015.1"/>
</dbReference>
<keyword evidence="1" id="KW-0812">Transmembrane</keyword>
<evidence type="ECO:0000313" key="2">
    <source>
        <dbReference type="EMBL" id="TDO44532.1"/>
    </source>
</evidence>
<organism evidence="2 3">
    <name type="scientific">Kribbella caucasensis</name>
    <dbReference type="NCBI Taxonomy" id="2512215"/>
    <lineage>
        <taxon>Bacteria</taxon>
        <taxon>Bacillati</taxon>
        <taxon>Actinomycetota</taxon>
        <taxon>Actinomycetes</taxon>
        <taxon>Propionibacteriales</taxon>
        <taxon>Kribbellaceae</taxon>
        <taxon>Kribbella</taxon>
    </lineage>
</organism>
<gene>
    <name evidence="2" type="ORF">EV643_11530</name>
</gene>
<keyword evidence="1" id="KW-1133">Transmembrane helix</keyword>
<feature type="transmembrane region" description="Helical" evidence="1">
    <location>
        <begin position="36"/>
        <end position="59"/>
    </location>
</feature>